<dbReference type="Pfam" id="PF01826">
    <property type="entry name" value="TIL"/>
    <property type="match status" value="1"/>
</dbReference>
<keyword evidence="4" id="KW-1185">Reference proteome</keyword>
<sequence>MFKVSFLVIVLSVLVLCVHALSPTVTTKRPACKRGEEYTTCGNSCAEKCRNSKTQCPTVCQVGCFCIKGYSRNTNGACVPSHMCPYKNYTG</sequence>
<protein>
    <submittedName>
        <fullName evidence="3">TIL domain-containing protein</fullName>
    </submittedName>
</protein>
<dbReference type="Gene3D" id="2.10.25.10">
    <property type="entry name" value="Laminin"/>
    <property type="match status" value="1"/>
</dbReference>
<dbReference type="SUPFAM" id="SSF57567">
    <property type="entry name" value="Serine protease inhibitors"/>
    <property type="match status" value="1"/>
</dbReference>
<proteinExistence type="predicted"/>
<feature type="domain" description="TIL" evidence="2">
    <location>
        <begin position="32"/>
        <end position="84"/>
    </location>
</feature>
<feature type="chain" id="PRO_5008125061" evidence="1">
    <location>
        <begin position="21"/>
        <end position="91"/>
    </location>
</feature>
<dbReference type="AlphaFoldDB" id="A0A182K3X6"/>
<evidence type="ECO:0000313" key="4">
    <source>
        <dbReference type="Proteomes" id="UP000075881"/>
    </source>
</evidence>
<evidence type="ECO:0000259" key="2">
    <source>
        <dbReference type="Pfam" id="PF01826"/>
    </source>
</evidence>
<keyword evidence="1" id="KW-0732">Signal</keyword>
<dbReference type="CDD" id="cd19941">
    <property type="entry name" value="TIL"/>
    <property type="match status" value="1"/>
</dbReference>
<dbReference type="EnsemblMetazoa" id="ACHR005461-RA">
    <property type="protein sequence ID" value="ACHR005461-PA"/>
    <property type="gene ID" value="ACHR005461"/>
</dbReference>
<dbReference type="Proteomes" id="UP000075881">
    <property type="component" value="Unassembled WGS sequence"/>
</dbReference>
<evidence type="ECO:0000256" key="1">
    <source>
        <dbReference type="SAM" id="SignalP"/>
    </source>
</evidence>
<evidence type="ECO:0000313" key="3">
    <source>
        <dbReference type="EnsemblMetazoa" id="ACHR005461-PA"/>
    </source>
</evidence>
<feature type="signal peptide" evidence="1">
    <location>
        <begin position="1"/>
        <end position="20"/>
    </location>
</feature>
<name>A0A182K3X6_9DIPT</name>
<organism evidence="3 4">
    <name type="scientific">Anopheles christyi</name>
    <dbReference type="NCBI Taxonomy" id="43041"/>
    <lineage>
        <taxon>Eukaryota</taxon>
        <taxon>Metazoa</taxon>
        <taxon>Ecdysozoa</taxon>
        <taxon>Arthropoda</taxon>
        <taxon>Hexapoda</taxon>
        <taxon>Insecta</taxon>
        <taxon>Pterygota</taxon>
        <taxon>Neoptera</taxon>
        <taxon>Endopterygota</taxon>
        <taxon>Diptera</taxon>
        <taxon>Nematocera</taxon>
        <taxon>Culicoidea</taxon>
        <taxon>Culicidae</taxon>
        <taxon>Anophelinae</taxon>
        <taxon>Anopheles</taxon>
    </lineage>
</organism>
<reference evidence="3" key="2">
    <citation type="submission" date="2020-05" db="UniProtKB">
        <authorList>
            <consortium name="EnsemblMetazoa"/>
        </authorList>
    </citation>
    <scope>IDENTIFICATION</scope>
    <source>
        <strain evidence="3">ACHKN1017</strain>
    </source>
</reference>
<dbReference type="InterPro" id="IPR002919">
    <property type="entry name" value="TIL_dom"/>
</dbReference>
<reference evidence="4" key="1">
    <citation type="submission" date="2013-03" db="EMBL/GenBank/DDBJ databases">
        <title>The Genome Sequence of Anopheles christyi ACHKN1017.</title>
        <authorList>
            <consortium name="The Broad Institute Genomics Platform"/>
            <person name="Neafsey D.E."/>
            <person name="Besansky N."/>
            <person name="Walker B."/>
            <person name="Young S.K."/>
            <person name="Zeng Q."/>
            <person name="Gargeya S."/>
            <person name="Fitzgerald M."/>
            <person name="Haas B."/>
            <person name="Abouelleil A."/>
            <person name="Allen A.W."/>
            <person name="Alvarado L."/>
            <person name="Arachchi H.M."/>
            <person name="Berlin A.M."/>
            <person name="Chapman S.B."/>
            <person name="Gainer-Dewar J."/>
            <person name="Goldberg J."/>
            <person name="Griggs A."/>
            <person name="Gujja S."/>
            <person name="Hansen M."/>
            <person name="Howarth C."/>
            <person name="Imamovic A."/>
            <person name="Ireland A."/>
            <person name="Larimer J."/>
            <person name="McCowan C."/>
            <person name="Murphy C."/>
            <person name="Pearson M."/>
            <person name="Poon T.W."/>
            <person name="Priest M."/>
            <person name="Roberts A."/>
            <person name="Saif S."/>
            <person name="Shea T."/>
            <person name="Sisk P."/>
            <person name="Sykes S."/>
            <person name="Wortman J."/>
            <person name="Nusbaum C."/>
            <person name="Birren B."/>
        </authorList>
    </citation>
    <scope>NUCLEOTIDE SEQUENCE [LARGE SCALE GENOMIC DNA]</scope>
    <source>
        <strain evidence="4">ACHKN1017</strain>
    </source>
</reference>
<dbReference type="InterPro" id="IPR036084">
    <property type="entry name" value="Ser_inhib-like_sf"/>
</dbReference>
<dbReference type="VEuPathDB" id="VectorBase:ACHR005461"/>
<accession>A0A182K3X6</accession>